<dbReference type="EMBL" id="MFGX01000024">
    <property type="protein sequence ID" value="OGF56862.1"/>
    <property type="molecule type" value="Genomic_DNA"/>
</dbReference>
<dbReference type="InterPro" id="IPR050134">
    <property type="entry name" value="NAD-dep_sirtuin_deacylases"/>
</dbReference>
<protein>
    <recommendedName>
        <fullName evidence="1">protein acetyllysine N-acetyltransferase</fullName>
        <ecNumber evidence="1">2.3.1.286</ecNumber>
    </recommendedName>
</protein>
<keyword evidence="2" id="KW-0808">Transferase</keyword>
<dbReference type="AlphaFoldDB" id="A0A1F5V0B3"/>
<gene>
    <name evidence="6" type="ORF">A2Z21_08760</name>
</gene>
<feature type="binding site" evidence="4">
    <location>
        <position position="132"/>
    </location>
    <ligand>
        <name>Zn(2+)</name>
        <dbReference type="ChEBI" id="CHEBI:29105"/>
    </ligand>
</feature>
<dbReference type="Gene3D" id="3.40.50.1220">
    <property type="entry name" value="TPP-binding domain"/>
    <property type="match status" value="1"/>
</dbReference>
<feature type="binding site" evidence="4">
    <location>
        <position position="156"/>
    </location>
    <ligand>
        <name>Zn(2+)</name>
        <dbReference type="ChEBI" id="CHEBI:29105"/>
    </ligand>
</feature>
<dbReference type="CDD" id="cd01407">
    <property type="entry name" value="SIR2-fam"/>
    <property type="match status" value="1"/>
</dbReference>
<dbReference type="SUPFAM" id="SSF52467">
    <property type="entry name" value="DHS-like NAD/FAD-binding domain"/>
    <property type="match status" value="1"/>
</dbReference>
<feature type="domain" description="Deacetylase sirtuin-type" evidence="5">
    <location>
        <begin position="1"/>
        <end position="250"/>
    </location>
</feature>
<dbReference type="STRING" id="1817864.A2Z21_08760"/>
<dbReference type="GO" id="GO:0017136">
    <property type="term" value="F:histone deacetylase activity, NAD-dependent"/>
    <property type="evidence" value="ECO:0007669"/>
    <property type="project" value="TreeGrafter"/>
</dbReference>
<feature type="binding site" evidence="4">
    <location>
        <position position="129"/>
    </location>
    <ligand>
        <name>Zn(2+)</name>
        <dbReference type="ChEBI" id="CHEBI:29105"/>
    </ligand>
</feature>
<name>A0A1F5V0B3_FRAXR</name>
<comment type="caution">
    <text evidence="6">The sequence shown here is derived from an EMBL/GenBank/DDBJ whole genome shotgun (WGS) entry which is preliminary data.</text>
</comment>
<dbReference type="PROSITE" id="PS50305">
    <property type="entry name" value="SIRTUIN"/>
    <property type="match status" value="1"/>
</dbReference>
<dbReference type="Gene3D" id="3.30.1600.10">
    <property type="entry name" value="SIR2/SIRT2 'Small Domain"/>
    <property type="match status" value="1"/>
</dbReference>
<dbReference type="PANTHER" id="PTHR11085">
    <property type="entry name" value="NAD-DEPENDENT PROTEIN DEACYLASE SIRTUIN-5, MITOCHONDRIAL-RELATED"/>
    <property type="match status" value="1"/>
</dbReference>
<dbReference type="Proteomes" id="UP000179157">
    <property type="component" value="Unassembled WGS sequence"/>
</dbReference>
<dbReference type="Pfam" id="PF02146">
    <property type="entry name" value="SIR2"/>
    <property type="match status" value="1"/>
</dbReference>
<dbReference type="EC" id="2.3.1.286" evidence="1"/>
<evidence type="ECO:0000259" key="5">
    <source>
        <dbReference type="PROSITE" id="PS50305"/>
    </source>
</evidence>
<evidence type="ECO:0000256" key="2">
    <source>
        <dbReference type="ARBA" id="ARBA00022679"/>
    </source>
</evidence>
<proteinExistence type="predicted"/>
<evidence type="ECO:0000256" key="3">
    <source>
        <dbReference type="ARBA" id="ARBA00023027"/>
    </source>
</evidence>
<dbReference type="PANTHER" id="PTHR11085:SF4">
    <property type="entry name" value="NAD-DEPENDENT PROTEIN DEACYLASE"/>
    <property type="match status" value="1"/>
</dbReference>
<organism evidence="6 7">
    <name type="scientific">Fraserbacteria sp. (strain RBG_16_55_9)</name>
    <dbReference type="NCBI Taxonomy" id="1817864"/>
    <lineage>
        <taxon>Bacteria</taxon>
        <taxon>Candidatus Fraseribacteriota</taxon>
    </lineage>
</organism>
<feature type="binding site" evidence="4">
    <location>
        <position position="153"/>
    </location>
    <ligand>
        <name>Zn(2+)</name>
        <dbReference type="ChEBI" id="CHEBI:29105"/>
    </ligand>
</feature>
<dbReference type="InterPro" id="IPR029035">
    <property type="entry name" value="DHS-like_NAD/FAD-binding_dom"/>
</dbReference>
<dbReference type="GO" id="GO:0046872">
    <property type="term" value="F:metal ion binding"/>
    <property type="evidence" value="ECO:0007669"/>
    <property type="project" value="UniProtKB-KW"/>
</dbReference>
<sequence length="254" mass="28193">MHEGKLYQLAGWLEQARYAVALTGAGVSTESGIPDFRSPECGLWAMVDPIKVASIEGFLGDPVGFYEFWKWRFSKLNEAKPNITHSVLAQLEARGRLKTVITQNIDNLHRKAGSQQVFEVHGNYTQGLCIKCRKPYETEELLRKVEERSVPHCDECHGLLKPNVVLFGELLPPAFAESELEIYQADLLLVLGSSLEVYPVAGLVPQAKYGKAKVALINREETPFDGLADLVIHSDLGSAMCRLSELLGLRMQAV</sequence>
<evidence type="ECO:0000313" key="6">
    <source>
        <dbReference type="EMBL" id="OGF56862.1"/>
    </source>
</evidence>
<evidence type="ECO:0000313" key="7">
    <source>
        <dbReference type="Proteomes" id="UP000179157"/>
    </source>
</evidence>
<dbReference type="GO" id="GO:0070403">
    <property type="term" value="F:NAD+ binding"/>
    <property type="evidence" value="ECO:0007669"/>
    <property type="project" value="InterPro"/>
</dbReference>
<evidence type="ECO:0000256" key="4">
    <source>
        <dbReference type="PROSITE-ProRule" id="PRU00236"/>
    </source>
</evidence>
<keyword evidence="4" id="KW-0862">Zinc</keyword>
<feature type="active site" description="Proton acceptor" evidence="4">
    <location>
        <position position="121"/>
    </location>
</feature>
<accession>A0A1F5V0B3</accession>
<dbReference type="InterPro" id="IPR003000">
    <property type="entry name" value="Sirtuin"/>
</dbReference>
<dbReference type="InterPro" id="IPR026591">
    <property type="entry name" value="Sirtuin_cat_small_dom_sf"/>
</dbReference>
<reference evidence="6 7" key="1">
    <citation type="journal article" date="2016" name="Nat. Commun.">
        <title>Thousands of microbial genomes shed light on interconnected biogeochemical processes in an aquifer system.</title>
        <authorList>
            <person name="Anantharaman K."/>
            <person name="Brown C.T."/>
            <person name="Hug L.A."/>
            <person name="Sharon I."/>
            <person name="Castelle C.J."/>
            <person name="Probst A.J."/>
            <person name="Thomas B.C."/>
            <person name="Singh A."/>
            <person name="Wilkins M.J."/>
            <person name="Karaoz U."/>
            <person name="Brodie E.L."/>
            <person name="Williams K.H."/>
            <person name="Hubbard S.S."/>
            <person name="Banfield J.F."/>
        </authorList>
    </citation>
    <scope>NUCLEOTIDE SEQUENCE [LARGE SCALE GENOMIC DNA]</scope>
    <source>
        <strain evidence="7">RBG_16_55_9</strain>
    </source>
</reference>
<dbReference type="NCBIfam" id="NF001753">
    <property type="entry name" value="PRK00481.1-3"/>
    <property type="match status" value="1"/>
</dbReference>
<keyword evidence="3" id="KW-0520">NAD</keyword>
<keyword evidence="4" id="KW-0479">Metal-binding</keyword>
<evidence type="ECO:0000256" key="1">
    <source>
        <dbReference type="ARBA" id="ARBA00012928"/>
    </source>
</evidence>
<dbReference type="InterPro" id="IPR026590">
    <property type="entry name" value="Ssirtuin_cat_dom"/>
</dbReference>